<protein>
    <submittedName>
        <fullName evidence="8">Uncharacterized protein</fullName>
    </submittedName>
</protein>
<name>A0AAW1UHI9_9CUCU</name>
<gene>
    <name evidence="8" type="ORF">WA026_001175</name>
</gene>
<feature type="compositionally biased region" description="Low complexity" evidence="6">
    <location>
        <begin position="426"/>
        <end position="448"/>
    </location>
</feature>
<sequence length="461" mass="50105">MSTELPKMDQAVMESVKTTDEKPPMVTDLDDPTDSETIENTDSDAPKKGDAAGLGKLSVEQLIVKTPNDRLSISAKSSVKELKCAKKSVSFDGNVFWLGVLQVFFGSLMMCFGVYAILHEAAMSLMSAGIWTGVIAISTGIFGVLATSKRCCPIEDRWRKLSHTLFLALSLISLALSQLVVVLAAIGLTRDLNNTENEEENSMYEATTKYDPTVSKFSIVIPENYLGILANVSLIVVSSLECICALFSSYKSAKALCPCFKKEKIVYSGLPTLNNSHALVSSWLGKHTPPPQLYVVTSTSTLGKGSKLSSGLPVTPVFTYPQMMPPQIVGVPLIPAPLGTIPSPNIPPNRKHPHLYSKHQSKSKICAHRPREKTPRPSRSRSRSRSKTREETLTEVDVAKTYTGLDKEIAEQFIERCETKKTACGTSSTKTSCDNSSSSSGPTTALSSYDSTTNSKDYLVK</sequence>
<dbReference type="GO" id="GO:0016020">
    <property type="term" value="C:membrane"/>
    <property type="evidence" value="ECO:0007669"/>
    <property type="project" value="UniProtKB-SubCell"/>
</dbReference>
<organism evidence="8 9">
    <name type="scientific">Henosepilachna vigintioctopunctata</name>
    <dbReference type="NCBI Taxonomy" id="420089"/>
    <lineage>
        <taxon>Eukaryota</taxon>
        <taxon>Metazoa</taxon>
        <taxon>Ecdysozoa</taxon>
        <taxon>Arthropoda</taxon>
        <taxon>Hexapoda</taxon>
        <taxon>Insecta</taxon>
        <taxon>Pterygota</taxon>
        <taxon>Neoptera</taxon>
        <taxon>Endopterygota</taxon>
        <taxon>Coleoptera</taxon>
        <taxon>Polyphaga</taxon>
        <taxon>Cucujiformia</taxon>
        <taxon>Coccinelloidea</taxon>
        <taxon>Coccinellidae</taxon>
        <taxon>Epilachninae</taxon>
        <taxon>Epilachnini</taxon>
        <taxon>Henosepilachna</taxon>
    </lineage>
</organism>
<accession>A0AAW1UHI9</accession>
<feature type="compositionally biased region" description="Acidic residues" evidence="6">
    <location>
        <begin position="28"/>
        <end position="42"/>
    </location>
</feature>
<dbReference type="PANTHER" id="PTHR23320">
    <property type="entry name" value="MEMBRANE-SPANNING 4-DOMAINS SUBFAMILY A MS4A -RELATED"/>
    <property type="match status" value="1"/>
</dbReference>
<proteinExistence type="inferred from homology"/>
<evidence type="ECO:0000256" key="6">
    <source>
        <dbReference type="SAM" id="MobiDB-lite"/>
    </source>
</evidence>
<dbReference type="EMBL" id="JARQZJ010000091">
    <property type="protein sequence ID" value="KAK9882957.1"/>
    <property type="molecule type" value="Genomic_DNA"/>
</dbReference>
<evidence type="ECO:0000313" key="9">
    <source>
        <dbReference type="Proteomes" id="UP001431783"/>
    </source>
</evidence>
<feature type="compositionally biased region" description="Basic residues" evidence="6">
    <location>
        <begin position="349"/>
        <end position="386"/>
    </location>
</feature>
<evidence type="ECO:0000256" key="1">
    <source>
        <dbReference type="ARBA" id="ARBA00004141"/>
    </source>
</evidence>
<dbReference type="Proteomes" id="UP001431783">
    <property type="component" value="Unassembled WGS sequence"/>
</dbReference>
<feature type="region of interest" description="Disordered" evidence="6">
    <location>
        <begin position="1"/>
        <end position="52"/>
    </location>
</feature>
<dbReference type="InterPro" id="IPR030417">
    <property type="entry name" value="MS4A"/>
</dbReference>
<dbReference type="InterPro" id="IPR007237">
    <property type="entry name" value="CD20-like"/>
</dbReference>
<comment type="caution">
    <text evidence="8">The sequence shown here is derived from an EMBL/GenBank/DDBJ whole genome shotgun (WGS) entry which is preliminary data.</text>
</comment>
<keyword evidence="5 7" id="KW-0472">Membrane</keyword>
<evidence type="ECO:0000256" key="5">
    <source>
        <dbReference type="ARBA" id="ARBA00023136"/>
    </source>
</evidence>
<comment type="similarity">
    <text evidence="2">Belongs to the MS4A family.</text>
</comment>
<evidence type="ECO:0000256" key="7">
    <source>
        <dbReference type="SAM" id="Phobius"/>
    </source>
</evidence>
<feature type="transmembrane region" description="Helical" evidence="7">
    <location>
        <begin position="124"/>
        <end position="145"/>
    </location>
</feature>
<feature type="transmembrane region" description="Helical" evidence="7">
    <location>
        <begin position="225"/>
        <end position="247"/>
    </location>
</feature>
<evidence type="ECO:0000256" key="2">
    <source>
        <dbReference type="ARBA" id="ARBA00009565"/>
    </source>
</evidence>
<evidence type="ECO:0000313" key="8">
    <source>
        <dbReference type="EMBL" id="KAK9882957.1"/>
    </source>
</evidence>
<dbReference type="AlphaFoldDB" id="A0AAW1UHI9"/>
<dbReference type="Pfam" id="PF04103">
    <property type="entry name" value="CD20"/>
    <property type="match status" value="1"/>
</dbReference>
<evidence type="ECO:0000256" key="3">
    <source>
        <dbReference type="ARBA" id="ARBA00022692"/>
    </source>
</evidence>
<reference evidence="8 9" key="1">
    <citation type="submission" date="2023-03" db="EMBL/GenBank/DDBJ databases">
        <title>Genome insight into feeding habits of ladybird beetles.</title>
        <authorList>
            <person name="Li H.-S."/>
            <person name="Huang Y.-H."/>
            <person name="Pang H."/>
        </authorList>
    </citation>
    <scope>NUCLEOTIDE SEQUENCE [LARGE SCALE GENOMIC DNA]</scope>
    <source>
        <strain evidence="8">SYSU_2023b</strain>
        <tissue evidence="8">Whole body</tissue>
    </source>
</reference>
<keyword evidence="4 7" id="KW-1133">Transmembrane helix</keyword>
<evidence type="ECO:0000256" key="4">
    <source>
        <dbReference type="ARBA" id="ARBA00022989"/>
    </source>
</evidence>
<keyword evidence="3 7" id="KW-0812">Transmembrane</keyword>
<dbReference type="PANTHER" id="PTHR23320:SF173">
    <property type="entry name" value="MARVEL DOMAIN-CONTAINING PROTEIN-RELATED"/>
    <property type="match status" value="1"/>
</dbReference>
<comment type="subcellular location">
    <subcellularLocation>
        <location evidence="1">Membrane</location>
        <topology evidence="1">Multi-pass membrane protein</topology>
    </subcellularLocation>
</comment>
<feature type="region of interest" description="Disordered" evidence="6">
    <location>
        <begin position="342"/>
        <end position="393"/>
    </location>
</feature>
<feature type="compositionally biased region" description="Polar residues" evidence="6">
    <location>
        <begin position="449"/>
        <end position="461"/>
    </location>
</feature>
<feature type="transmembrane region" description="Helical" evidence="7">
    <location>
        <begin position="165"/>
        <end position="188"/>
    </location>
</feature>
<feature type="transmembrane region" description="Helical" evidence="7">
    <location>
        <begin position="95"/>
        <end position="118"/>
    </location>
</feature>
<keyword evidence="9" id="KW-1185">Reference proteome</keyword>
<feature type="region of interest" description="Disordered" evidence="6">
    <location>
        <begin position="421"/>
        <end position="461"/>
    </location>
</feature>